<evidence type="ECO:0000256" key="3">
    <source>
        <dbReference type="ARBA" id="ARBA00022801"/>
    </source>
</evidence>
<evidence type="ECO:0000256" key="5">
    <source>
        <dbReference type="PIRSR" id="PIRSR617867-1"/>
    </source>
</evidence>
<dbReference type="SMART" id="SM00226">
    <property type="entry name" value="LMWPc"/>
    <property type="match status" value="1"/>
</dbReference>
<evidence type="ECO:0000256" key="2">
    <source>
        <dbReference type="ARBA" id="ARBA00013064"/>
    </source>
</evidence>
<dbReference type="InterPro" id="IPR017867">
    <property type="entry name" value="Tyr_phospatase_low_mol_wt"/>
</dbReference>
<dbReference type="SUPFAM" id="SSF52788">
    <property type="entry name" value="Phosphotyrosine protein phosphatases I"/>
    <property type="match status" value="1"/>
</dbReference>
<reference evidence="7" key="1">
    <citation type="journal article" date="2020" name="mSystems">
        <title>Genome- and Community-Level Interaction Insights into Carbon Utilization and Element Cycling Functions of Hydrothermarchaeota in Hydrothermal Sediment.</title>
        <authorList>
            <person name="Zhou Z."/>
            <person name="Liu Y."/>
            <person name="Xu W."/>
            <person name="Pan J."/>
            <person name="Luo Z.H."/>
            <person name="Li M."/>
        </authorList>
    </citation>
    <scope>NUCLEOTIDE SEQUENCE [LARGE SCALE GENOMIC DNA]</scope>
    <source>
        <strain evidence="7">SpSt-573</strain>
    </source>
</reference>
<gene>
    <name evidence="7" type="ORF">ENT37_00630</name>
</gene>
<dbReference type="PRINTS" id="PR00719">
    <property type="entry name" value="LMWPTPASE"/>
</dbReference>
<accession>A0A7C4KFT1</accession>
<organism evidence="7">
    <name type="scientific">Anaerolinea thermolimosa</name>
    <dbReference type="NCBI Taxonomy" id="229919"/>
    <lineage>
        <taxon>Bacteria</taxon>
        <taxon>Bacillati</taxon>
        <taxon>Chloroflexota</taxon>
        <taxon>Anaerolineae</taxon>
        <taxon>Anaerolineales</taxon>
        <taxon>Anaerolineaceae</taxon>
        <taxon>Anaerolinea</taxon>
    </lineage>
</organism>
<keyword evidence="4" id="KW-0904">Protein phosphatase</keyword>
<feature type="active site" description="Proton donor" evidence="5">
    <location>
        <position position="121"/>
    </location>
</feature>
<dbReference type="PANTHER" id="PTHR11717:SF7">
    <property type="entry name" value="LOW MOLECULAR WEIGHT PHOSPHOTYROSINE PROTEIN PHOSPHATASE"/>
    <property type="match status" value="1"/>
</dbReference>
<dbReference type="InterPro" id="IPR023485">
    <property type="entry name" value="Ptyr_pPase"/>
</dbReference>
<dbReference type="AlphaFoldDB" id="A0A7C4KFT1"/>
<comment type="caution">
    <text evidence="7">The sequence shown here is derived from an EMBL/GenBank/DDBJ whole genome shotgun (WGS) entry which is preliminary data.</text>
</comment>
<dbReference type="InterPro" id="IPR050438">
    <property type="entry name" value="LMW_PTPase"/>
</dbReference>
<dbReference type="Gene3D" id="3.40.50.2300">
    <property type="match status" value="1"/>
</dbReference>
<evidence type="ECO:0000256" key="1">
    <source>
        <dbReference type="ARBA" id="ARBA00011063"/>
    </source>
</evidence>
<dbReference type="CDD" id="cd16343">
    <property type="entry name" value="LMWPTP"/>
    <property type="match status" value="1"/>
</dbReference>
<feature type="active site" description="Nucleophile" evidence="5">
    <location>
        <position position="9"/>
    </location>
</feature>
<dbReference type="EMBL" id="DSYK01000031">
    <property type="protein sequence ID" value="HGS20358.1"/>
    <property type="molecule type" value="Genomic_DNA"/>
</dbReference>
<feature type="domain" description="Phosphotyrosine protein phosphatase I" evidence="6">
    <location>
        <begin position="3"/>
        <end position="145"/>
    </location>
</feature>
<protein>
    <recommendedName>
        <fullName evidence="2">protein-tyrosine-phosphatase</fullName>
        <ecNumber evidence="2">3.1.3.48</ecNumber>
    </recommendedName>
</protein>
<sequence length="156" mass="17734">MRKSILFVCTGNICRSPMAEFIMKHLANHAGMKDELTISSAATSSWEVGEPIHPGTRRVLKKNNIPFDPQKRARQITPQDYQAYDHILVMDEYNLNSMPRSPKIEKLSRYGPPGIPEDIPDPYYTGNFDEVYEYIFASCVGFLKALEKHPKDGGDQ</sequence>
<dbReference type="GO" id="GO:0004725">
    <property type="term" value="F:protein tyrosine phosphatase activity"/>
    <property type="evidence" value="ECO:0007669"/>
    <property type="project" value="UniProtKB-EC"/>
</dbReference>
<dbReference type="PANTHER" id="PTHR11717">
    <property type="entry name" value="LOW MOLECULAR WEIGHT PROTEIN TYROSINE PHOSPHATASE"/>
    <property type="match status" value="1"/>
</dbReference>
<keyword evidence="3" id="KW-0378">Hydrolase</keyword>
<dbReference type="Pfam" id="PF01451">
    <property type="entry name" value="LMWPc"/>
    <property type="match status" value="1"/>
</dbReference>
<evidence type="ECO:0000259" key="6">
    <source>
        <dbReference type="SMART" id="SM00226"/>
    </source>
</evidence>
<comment type="similarity">
    <text evidence="1">Belongs to the low molecular weight phosphotyrosine protein phosphatase family.</text>
</comment>
<dbReference type="InterPro" id="IPR036196">
    <property type="entry name" value="Ptyr_pPase_sf"/>
</dbReference>
<feature type="active site" evidence="5">
    <location>
        <position position="15"/>
    </location>
</feature>
<name>A0A7C4KFT1_9CHLR</name>
<evidence type="ECO:0000256" key="4">
    <source>
        <dbReference type="ARBA" id="ARBA00022912"/>
    </source>
</evidence>
<evidence type="ECO:0000313" key="7">
    <source>
        <dbReference type="EMBL" id="HGS20358.1"/>
    </source>
</evidence>
<proteinExistence type="inferred from homology"/>
<dbReference type="EC" id="3.1.3.48" evidence="2"/>